<feature type="transmembrane region" description="Helical" evidence="6">
    <location>
        <begin position="12"/>
        <end position="34"/>
    </location>
</feature>
<feature type="transmembrane region" description="Helical" evidence="6">
    <location>
        <begin position="62"/>
        <end position="80"/>
    </location>
</feature>
<organism evidence="7 8">
    <name type="scientific">Sulfuriferula nivalis</name>
    <dbReference type="NCBI Taxonomy" id="2675298"/>
    <lineage>
        <taxon>Bacteria</taxon>
        <taxon>Pseudomonadati</taxon>
        <taxon>Pseudomonadota</taxon>
        <taxon>Betaproteobacteria</taxon>
        <taxon>Nitrosomonadales</taxon>
        <taxon>Sulfuricellaceae</taxon>
        <taxon>Sulfuriferula</taxon>
    </lineage>
</organism>
<comment type="subcellular location">
    <subcellularLocation>
        <location evidence="1">Cell membrane</location>
        <topology evidence="1">Multi-pass membrane protein</topology>
    </subcellularLocation>
</comment>
<dbReference type="Pfam" id="PF02653">
    <property type="entry name" value="BPD_transp_2"/>
    <property type="match status" value="1"/>
</dbReference>
<keyword evidence="3 6" id="KW-0812">Transmembrane</keyword>
<reference evidence="8" key="1">
    <citation type="submission" date="2019-11" db="EMBL/GenBank/DDBJ databases">
        <title>Isolation and characterization of a novel species in the genus Sulfuriferula.</title>
        <authorList>
            <person name="Mochizuki J."/>
            <person name="Kojima H."/>
            <person name="Fukui M."/>
        </authorList>
    </citation>
    <scope>NUCLEOTIDE SEQUENCE [LARGE SCALE GENOMIC DNA]</scope>
    <source>
        <strain evidence="8">SGTM</strain>
    </source>
</reference>
<dbReference type="KEGG" id="sniv:SFSGTM_16460"/>
<feature type="transmembrane region" description="Helical" evidence="6">
    <location>
        <begin position="92"/>
        <end position="109"/>
    </location>
</feature>
<dbReference type="Proteomes" id="UP000463939">
    <property type="component" value="Chromosome"/>
</dbReference>
<dbReference type="AlphaFoldDB" id="A0A809S2N7"/>
<evidence type="ECO:0000256" key="4">
    <source>
        <dbReference type="ARBA" id="ARBA00022989"/>
    </source>
</evidence>
<keyword evidence="4 6" id="KW-1133">Transmembrane helix</keyword>
<feature type="transmembrane region" description="Helical" evidence="6">
    <location>
        <begin position="246"/>
        <end position="266"/>
    </location>
</feature>
<proteinExistence type="predicted"/>
<dbReference type="GO" id="GO:0005886">
    <property type="term" value="C:plasma membrane"/>
    <property type="evidence" value="ECO:0007669"/>
    <property type="project" value="UniProtKB-SubCell"/>
</dbReference>
<feature type="transmembrane region" description="Helical" evidence="6">
    <location>
        <begin position="272"/>
        <end position="289"/>
    </location>
</feature>
<gene>
    <name evidence="7" type="ORF">SFSGTM_16460</name>
</gene>
<dbReference type="GO" id="GO:0022857">
    <property type="term" value="F:transmembrane transporter activity"/>
    <property type="evidence" value="ECO:0007669"/>
    <property type="project" value="InterPro"/>
</dbReference>
<keyword evidence="8" id="KW-1185">Reference proteome</keyword>
<evidence type="ECO:0000256" key="1">
    <source>
        <dbReference type="ARBA" id="ARBA00004651"/>
    </source>
</evidence>
<dbReference type="PANTHER" id="PTHR47089">
    <property type="entry name" value="ABC TRANSPORTER, PERMEASE PROTEIN"/>
    <property type="match status" value="1"/>
</dbReference>
<feature type="transmembrane region" description="Helical" evidence="6">
    <location>
        <begin position="296"/>
        <end position="312"/>
    </location>
</feature>
<evidence type="ECO:0000256" key="5">
    <source>
        <dbReference type="ARBA" id="ARBA00023136"/>
    </source>
</evidence>
<keyword evidence="2" id="KW-1003">Cell membrane</keyword>
<feature type="transmembrane region" description="Helical" evidence="6">
    <location>
        <begin position="115"/>
        <end position="138"/>
    </location>
</feature>
<dbReference type="InterPro" id="IPR001851">
    <property type="entry name" value="ABC_transp_permease"/>
</dbReference>
<sequence>MPSLERRAQPSTMMMFASPVIAAVCMLITGYLLFTLLGKEPLHAFWVFFIKPLTSAYGIGEWLLKATPLILCGLGLAIGFRASVFNIGAEGQLTMGAIAAGGVALHFQGLETAPWLIPLMMLAGILGGMAWAVIPAFLRTRFNTNEILVSLMLVYVAQLFLGFLVQGPWRDPDGLNFPQTVMFTSAETLPLLMEGLRTNLLFVIAIGLVALSWFFSHKMFAGFRMQVSGLAPAAARYAGFSEKRNVWLALLVSGGVAGLAGMGEVAGPIGQLQPIISPGYGFAAIIVAYVGRLHPLGVLLASLLMSLLYLGGETAQIDLGLPSAVTGLFQGLLLFYLLAADIFITFRFKAANHPVVPVQPVTTALPEEQS</sequence>
<protein>
    <submittedName>
        <fullName evidence="7">ABC transporter permease</fullName>
    </submittedName>
</protein>
<name>A0A809S2N7_9PROT</name>
<evidence type="ECO:0000313" key="8">
    <source>
        <dbReference type="Proteomes" id="UP000463939"/>
    </source>
</evidence>
<evidence type="ECO:0000256" key="6">
    <source>
        <dbReference type="SAM" id="Phobius"/>
    </source>
</evidence>
<accession>A0A809S2N7</accession>
<feature type="transmembrane region" description="Helical" evidence="6">
    <location>
        <begin position="147"/>
        <end position="165"/>
    </location>
</feature>
<feature type="transmembrane region" description="Helical" evidence="6">
    <location>
        <begin position="196"/>
        <end position="215"/>
    </location>
</feature>
<dbReference type="PANTHER" id="PTHR47089:SF1">
    <property type="entry name" value="GUANOSINE ABC TRANSPORTER PERMEASE PROTEIN NUPP"/>
    <property type="match status" value="1"/>
</dbReference>
<dbReference type="RefSeq" id="WP_162084777.1">
    <property type="nucleotide sequence ID" value="NZ_AP021881.1"/>
</dbReference>
<dbReference type="EMBL" id="AP021881">
    <property type="protein sequence ID" value="BBP00938.1"/>
    <property type="molecule type" value="Genomic_DNA"/>
</dbReference>
<evidence type="ECO:0000256" key="2">
    <source>
        <dbReference type="ARBA" id="ARBA00022475"/>
    </source>
</evidence>
<evidence type="ECO:0000313" key="7">
    <source>
        <dbReference type="EMBL" id="BBP00938.1"/>
    </source>
</evidence>
<keyword evidence="5 6" id="KW-0472">Membrane</keyword>
<feature type="transmembrane region" description="Helical" evidence="6">
    <location>
        <begin position="324"/>
        <end position="344"/>
    </location>
</feature>
<evidence type="ECO:0000256" key="3">
    <source>
        <dbReference type="ARBA" id="ARBA00022692"/>
    </source>
</evidence>
<dbReference type="CDD" id="cd06580">
    <property type="entry name" value="TM_PBP1_transp_TpRbsC_like"/>
    <property type="match status" value="1"/>
</dbReference>